<keyword evidence="2" id="KW-1133">Transmembrane helix</keyword>
<dbReference type="EMBL" id="ADTU01017875">
    <property type="status" value="NOT_ANNOTATED_CDS"/>
    <property type="molecule type" value="Genomic_DNA"/>
</dbReference>
<evidence type="ECO:0000313" key="4">
    <source>
        <dbReference type="Proteomes" id="UP000005205"/>
    </source>
</evidence>
<proteinExistence type="predicted"/>
<reference evidence="4" key="1">
    <citation type="journal article" date="2011" name="PLoS Genet.">
        <title>The genome sequence of the leaf-cutter ant Atta cephalotes reveals insights into its obligate symbiotic lifestyle.</title>
        <authorList>
            <person name="Suen G."/>
            <person name="Teiling C."/>
            <person name="Li L."/>
            <person name="Holt C."/>
            <person name="Abouheif E."/>
            <person name="Bornberg-Bauer E."/>
            <person name="Bouffard P."/>
            <person name="Caldera E.J."/>
            <person name="Cash E."/>
            <person name="Cavanaugh A."/>
            <person name="Denas O."/>
            <person name="Elhaik E."/>
            <person name="Fave M.J."/>
            <person name="Gadau J."/>
            <person name="Gibson J.D."/>
            <person name="Graur D."/>
            <person name="Grubbs K.J."/>
            <person name="Hagen D.E."/>
            <person name="Harkins T.T."/>
            <person name="Helmkampf M."/>
            <person name="Hu H."/>
            <person name="Johnson B.R."/>
            <person name="Kim J."/>
            <person name="Marsh S.E."/>
            <person name="Moeller J.A."/>
            <person name="Munoz-Torres M.C."/>
            <person name="Murphy M.C."/>
            <person name="Naughton M.C."/>
            <person name="Nigam S."/>
            <person name="Overson R."/>
            <person name="Rajakumar R."/>
            <person name="Reese J.T."/>
            <person name="Scott J.J."/>
            <person name="Smith C.R."/>
            <person name="Tao S."/>
            <person name="Tsutsui N.D."/>
            <person name="Viljakainen L."/>
            <person name="Wissler L."/>
            <person name="Yandell M.D."/>
            <person name="Zimmer F."/>
            <person name="Taylor J."/>
            <person name="Slater S.C."/>
            <person name="Clifton S.W."/>
            <person name="Warren W.C."/>
            <person name="Elsik C.G."/>
            <person name="Smith C.D."/>
            <person name="Weinstock G.M."/>
            <person name="Gerardo N.M."/>
            <person name="Currie C.R."/>
        </authorList>
    </citation>
    <scope>NUCLEOTIDE SEQUENCE [LARGE SCALE GENOMIC DNA]</scope>
</reference>
<dbReference type="Proteomes" id="UP000005205">
    <property type="component" value="Unassembled WGS sequence"/>
</dbReference>
<dbReference type="InParanoid" id="A0A158NJI5"/>
<feature type="transmembrane region" description="Helical" evidence="2">
    <location>
        <begin position="140"/>
        <end position="161"/>
    </location>
</feature>
<protein>
    <submittedName>
        <fullName evidence="3">Uncharacterized protein</fullName>
    </submittedName>
</protein>
<keyword evidence="4" id="KW-1185">Reference proteome</keyword>
<feature type="region of interest" description="Disordered" evidence="1">
    <location>
        <begin position="210"/>
        <end position="243"/>
    </location>
</feature>
<organism evidence="3 4">
    <name type="scientific">Atta cephalotes</name>
    <name type="common">Leafcutter ant</name>
    <dbReference type="NCBI Taxonomy" id="12957"/>
    <lineage>
        <taxon>Eukaryota</taxon>
        <taxon>Metazoa</taxon>
        <taxon>Ecdysozoa</taxon>
        <taxon>Arthropoda</taxon>
        <taxon>Hexapoda</taxon>
        <taxon>Insecta</taxon>
        <taxon>Pterygota</taxon>
        <taxon>Neoptera</taxon>
        <taxon>Endopterygota</taxon>
        <taxon>Hymenoptera</taxon>
        <taxon>Apocrita</taxon>
        <taxon>Aculeata</taxon>
        <taxon>Formicoidea</taxon>
        <taxon>Formicidae</taxon>
        <taxon>Myrmicinae</taxon>
        <taxon>Atta</taxon>
    </lineage>
</organism>
<name>A0A158NJI5_ATTCE</name>
<evidence type="ECO:0000256" key="1">
    <source>
        <dbReference type="SAM" id="MobiDB-lite"/>
    </source>
</evidence>
<reference evidence="3" key="2">
    <citation type="submission" date="2016-04" db="UniProtKB">
        <authorList>
            <consortium name="EnsemblMetazoa"/>
        </authorList>
    </citation>
    <scope>IDENTIFICATION</scope>
</reference>
<sequence length="243" mass="26382">MGCLMEEFNRRHFSSIPTSEDEPGGLPRHQKAQSRGKVALGSSLILSFQRFHLPFSQPASAAIKSPQRRLMSRAIPSLLRPGGVARFPLPPPHLTRSRATSLISGLHAVVVCLLLGAVVLVVGLVQLVPGATTTNHRLALLVAGAALLILGFILAGVRCYVLHCVPLPVESPIATPIPPTTGEQAPVVPKGTLDLLVGHQNQPETDALMQHREHHHHHQHHSYHHHNNHKKKRSSQGSHSEEA</sequence>
<evidence type="ECO:0000313" key="3">
    <source>
        <dbReference type="EnsemblMetazoa" id="XP_012057693.1"/>
    </source>
</evidence>
<evidence type="ECO:0000256" key="2">
    <source>
        <dbReference type="SAM" id="Phobius"/>
    </source>
</evidence>
<dbReference type="AlphaFoldDB" id="A0A158NJI5"/>
<feature type="compositionally biased region" description="Basic residues" evidence="1">
    <location>
        <begin position="212"/>
        <end position="234"/>
    </location>
</feature>
<dbReference type="KEGG" id="acep:105620824"/>
<keyword evidence="2" id="KW-0472">Membrane</keyword>
<accession>A0A158NJI5</accession>
<gene>
    <name evidence="3" type="primary">105620824</name>
</gene>
<dbReference type="EMBL" id="ADTU01017874">
    <property type="status" value="NOT_ANNOTATED_CDS"/>
    <property type="molecule type" value="Genomic_DNA"/>
</dbReference>
<dbReference type="OrthoDB" id="6628918at2759"/>
<keyword evidence="2" id="KW-0812">Transmembrane</keyword>
<dbReference type="EnsemblMetazoa" id="XM_012202303.1">
    <property type="protein sequence ID" value="XP_012057693.1"/>
    <property type="gene ID" value="LOC105620824"/>
</dbReference>
<feature type="transmembrane region" description="Helical" evidence="2">
    <location>
        <begin position="106"/>
        <end position="128"/>
    </location>
</feature>